<dbReference type="InterPro" id="IPR000182">
    <property type="entry name" value="GNAT_dom"/>
</dbReference>
<dbReference type="Pfam" id="PF00583">
    <property type="entry name" value="Acetyltransf_1"/>
    <property type="match status" value="1"/>
</dbReference>
<evidence type="ECO:0000313" key="3">
    <source>
        <dbReference type="Proteomes" id="UP001196565"/>
    </source>
</evidence>
<dbReference type="Proteomes" id="UP001196565">
    <property type="component" value="Unassembled WGS sequence"/>
</dbReference>
<organism evidence="2 3">
    <name type="scientific">Roseomonas alba</name>
    <dbReference type="NCBI Taxonomy" id="2846776"/>
    <lineage>
        <taxon>Bacteria</taxon>
        <taxon>Pseudomonadati</taxon>
        <taxon>Pseudomonadota</taxon>
        <taxon>Alphaproteobacteria</taxon>
        <taxon>Acetobacterales</taxon>
        <taxon>Roseomonadaceae</taxon>
        <taxon>Roseomonas</taxon>
    </lineage>
</organism>
<feature type="domain" description="N-acetyltransferase" evidence="1">
    <location>
        <begin position="17"/>
        <end position="180"/>
    </location>
</feature>
<dbReference type="PANTHER" id="PTHR43072:SF8">
    <property type="entry name" value="ACYLTRANSFERASE FABY-RELATED"/>
    <property type="match status" value="1"/>
</dbReference>
<gene>
    <name evidence="2" type="ORF">KPL78_16160</name>
</gene>
<evidence type="ECO:0000259" key="1">
    <source>
        <dbReference type="PROSITE" id="PS51186"/>
    </source>
</evidence>
<dbReference type="PROSITE" id="PS51186">
    <property type="entry name" value="GNAT"/>
    <property type="match status" value="1"/>
</dbReference>
<comment type="caution">
    <text evidence="2">The sequence shown here is derived from an EMBL/GenBank/DDBJ whole genome shotgun (WGS) entry which is preliminary data.</text>
</comment>
<sequence>MSNALPASAVSKTVAGLLLRPVAPDDLGAITGIYGHHVRTGTASFEAEAPDRAEMARRCEALTLQGYPYLVAEKDGALLGYAYVSAYRPRAAYRDTVENSIYLRPDATGQGLGSRLLAALIEACEHLRYRQMIAVIGGQTNLPSIHLHLRHGFRHVGVLRAVGYKHGQWLDTVLLQRSLGFGDTAPPTSTACSAPR</sequence>
<protein>
    <submittedName>
        <fullName evidence="2">GNAT family N-acetyltransferase</fullName>
    </submittedName>
</protein>
<accession>A0ABS7ACA4</accession>
<dbReference type="SUPFAM" id="SSF55729">
    <property type="entry name" value="Acyl-CoA N-acyltransferases (Nat)"/>
    <property type="match status" value="1"/>
</dbReference>
<dbReference type="RefSeq" id="WP_219763997.1">
    <property type="nucleotide sequence ID" value="NZ_JAHYBZ010000005.1"/>
</dbReference>
<name>A0ABS7ACA4_9PROT</name>
<dbReference type="PANTHER" id="PTHR43072">
    <property type="entry name" value="N-ACETYLTRANSFERASE"/>
    <property type="match status" value="1"/>
</dbReference>
<dbReference type="Gene3D" id="3.40.630.30">
    <property type="match status" value="1"/>
</dbReference>
<reference evidence="2 3" key="1">
    <citation type="submission" date="2021-07" db="EMBL/GenBank/DDBJ databases">
        <authorList>
            <person name="So Y."/>
        </authorList>
    </citation>
    <scope>NUCLEOTIDE SEQUENCE [LARGE SCALE GENOMIC DNA]</scope>
    <source>
        <strain evidence="2 3">HJA6</strain>
    </source>
</reference>
<keyword evidence="3" id="KW-1185">Reference proteome</keyword>
<dbReference type="InterPro" id="IPR016181">
    <property type="entry name" value="Acyl_CoA_acyltransferase"/>
</dbReference>
<proteinExistence type="predicted"/>
<dbReference type="CDD" id="cd04301">
    <property type="entry name" value="NAT_SF"/>
    <property type="match status" value="1"/>
</dbReference>
<dbReference type="EMBL" id="JAHYBZ010000005">
    <property type="protein sequence ID" value="MBW6399392.1"/>
    <property type="molecule type" value="Genomic_DNA"/>
</dbReference>
<evidence type="ECO:0000313" key="2">
    <source>
        <dbReference type="EMBL" id="MBW6399392.1"/>
    </source>
</evidence>